<protein>
    <submittedName>
        <fullName evidence="1">Uncharacterized protein</fullName>
    </submittedName>
</protein>
<organism evidence="1 2">
    <name type="scientific">Streblomastix strix</name>
    <dbReference type="NCBI Taxonomy" id="222440"/>
    <lineage>
        <taxon>Eukaryota</taxon>
        <taxon>Metamonada</taxon>
        <taxon>Preaxostyla</taxon>
        <taxon>Oxymonadida</taxon>
        <taxon>Streblomastigidae</taxon>
        <taxon>Streblomastix</taxon>
    </lineage>
</organism>
<name>A0A5J4WV63_9EUKA</name>
<accession>A0A5J4WV63</accession>
<proteinExistence type="predicted"/>
<reference evidence="1 2" key="1">
    <citation type="submission" date="2019-03" db="EMBL/GenBank/DDBJ databases">
        <title>Single cell metagenomics reveals metabolic interactions within the superorganism composed of flagellate Streblomastix strix and complex community of Bacteroidetes bacteria on its surface.</title>
        <authorList>
            <person name="Treitli S.C."/>
            <person name="Kolisko M."/>
            <person name="Husnik F."/>
            <person name="Keeling P."/>
            <person name="Hampl V."/>
        </authorList>
    </citation>
    <scope>NUCLEOTIDE SEQUENCE [LARGE SCALE GENOMIC DNA]</scope>
    <source>
        <strain evidence="1">ST1C</strain>
    </source>
</reference>
<gene>
    <name evidence="1" type="ORF">EZS28_005785</name>
</gene>
<comment type="caution">
    <text evidence="1">The sequence shown here is derived from an EMBL/GenBank/DDBJ whole genome shotgun (WGS) entry which is preliminary data.</text>
</comment>
<dbReference type="Proteomes" id="UP000324800">
    <property type="component" value="Unassembled WGS sequence"/>
</dbReference>
<sequence>MPKFIHSLKALAIYKSRIHFNSENDKQIYSLRNSSRGCLWTILDYGDALDQQELVNIGIAGVLFVAISSAGGISEERDSEIREELFNIADFLKFLNNGRDITKYPSFPPQPLLAKISIEQIEEEGANEEVDAQIANKGLYGNVKDKSKEVEGLLLNFFIDKNSSKPYWY</sequence>
<evidence type="ECO:0000313" key="2">
    <source>
        <dbReference type="Proteomes" id="UP000324800"/>
    </source>
</evidence>
<dbReference type="AlphaFoldDB" id="A0A5J4WV63"/>
<dbReference type="EMBL" id="SNRW01000904">
    <property type="protein sequence ID" value="KAA6398683.1"/>
    <property type="molecule type" value="Genomic_DNA"/>
</dbReference>
<evidence type="ECO:0000313" key="1">
    <source>
        <dbReference type="EMBL" id="KAA6398683.1"/>
    </source>
</evidence>